<evidence type="ECO:0000313" key="4">
    <source>
        <dbReference type="Proteomes" id="UP000294933"/>
    </source>
</evidence>
<evidence type="ECO:0000313" key="3">
    <source>
        <dbReference type="EMBL" id="TDL15319.1"/>
    </source>
</evidence>
<dbReference type="OrthoDB" id="4179406at2759"/>
<keyword evidence="4" id="KW-1185">Reference proteome</keyword>
<evidence type="ECO:0000256" key="2">
    <source>
        <dbReference type="SAM" id="SignalP"/>
    </source>
</evidence>
<name>A0A4Y7PL85_9AGAM</name>
<keyword evidence="2" id="KW-0732">Signal</keyword>
<feature type="coiled-coil region" evidence="1">
    <location>
        <begin position="237"/>
        <end position="264"/>
    </location>
</feature>
<dbReference type="VEuPathDB" id="FungiDB:BD410DRAFT_796497"/>
<feature type="chain" id="PRO_5021366582" evidence="2">
    <location>
        <begin position="22"/>
        <end position="291"/>
    </location>
</feature>
<dbReference type="AlphaFoldDB" id="A0A4Y7PL85"/>
<accession>A0A4Y7PL85</accession>
<evidence type="ECO:0000256" key="1">
    <source>
        <dbReference type="SAM" id="Coils"/>
    </source>
</evidence>
<organism evidence="3 4">
    <name type="scientific">Rickenella mellea</name>
    <dbReference type="NCBI Taxonomy" id="50990"/>
    <lineage>
        <taxon>Eukaryota</taxon>
        <taxon>Fungi</taxon>
        <taxon>Dikarya</taxon>
        <taxon>Basidiomycota</taxon>
        <taxon>Agaricomycotina</taxon>
        <taxon>Agaricomycetes</taxon>
        <taxon>Hymenochaetales</taxon>
        <taxon>Rickenellaceae</taxon>
        <taxon>Rickenella</taxon>
    </lineage>
</organism>
<reference evidence="3 4" key="1">
    <citation type="submission" date="2018-06" db="EMBL/GenBank/DDBJ databases">
        <title>A transcriptomic atlas of mushroom development highlights an independent origin of complex multicellularity.</title>
        <authorList>
            <consortium name="DOE Joint Genome Institute"/>
            <person name="Krizsan K."/>
            <person name="Almasi E."/>
            <person name="Merenyi Z."/>
            <person name="Sahu N."/>
            <person name="Viragh M."/>
            <person name="Koszo T."/>
            <person name="Mondo S."/>
            <person name="Kiss B."/>
            <person name="Balint B."/>
            <person name="Kues U."/>
            <person name="Barry K."/>
            <person name="Hegedus J.C."/>
            <person name="Henrissat B."/>
            <person name="Johnson J."/>
            <person name="Lipzen A."/>
            <person name="Ohm R."/>
            <person name="Nagy I."/>
            <person name="Pangilinan J."/>
            <person name="Yan J."/>
            <person name="Xiong Y."/>
            <person name="Grigoriev I.V."/>
            <person name="Hibbett D.S."/>
            <person name="Nagy L.G."/>
        </authorList>
    </citation>
    <scope>NUCLEOTIDE SEQUENCE [LARGE SCALE GENOMIC DNA]</scope>
    <source>
        <strain evidence="3 4">SZMC22713</strain>
    </source>
</reference>
<dbReference type="EMBL" id="ML170280">
    <property type="protein sequence ID" value="TDL15319.1"/>
    <property type="molecule type" value="Genomic_DNA"/>
</dbReference>
<proteinExistence type="predicted"/>
<gene>
    <name evidence="3" type="ORF">BD410DRAFT_796497</name>
</gene>
<dbReference type="Proteomes" id="UP000294933">
    <property type="component" value="Unassembled WGS sequence"/>
</dbReference>
<keyword evidence="1" id="KW-0175">Coiled coil</keyword>
<feature type="signal peptide" evidence="2">
    <location>
        <begin position="1"/>
        <end position="21"/>
    </location>
</feature>
<dbReference type="STRING" id="50990.A0A4Y7PL85"/>
<protein>
    <submittedName>
        <fullName evidence="3">Uncharacterized protein</fullName>
    </submittedName>
</protein>
<sequence length="291" mass="32531">MAFPLLKKIFLLAIILMLTSSAGVLVHATSGAPVEVPVRSNPMDGAEKTLKKFIGEGKRSELTSAELLAEAISSYEEDVTRADTRLEKLGSNFNEVMNNVLTLNSNTLILINLAAVQPKASLISYIWPLRNSHPEITAEIITANFDNTLIEVSTSFEQLIHEVQLSLHDVDIIQARLATIHEIGSRERRVLESQLRRLLETIWYKLGGDRGKKRNLEADIELLDGIGSHRAHASTHVTEVTMTLERLRAEMRDIRRRATIARLDAGKTPMEVHLLSLRSGLERLAYRQITA</sequence>